<keyword evidence="5" id="KW-0677">Repeat</keyword>
<dbReference type="PANTHER" id="PTHR43480:SF1">
    <property type="entry name" value="ACYL-[ACYL-CARRIER-PROTEIN]--UDP-N-ACETYLGLUCOSAMINE O-ACYLTRANSFERASE, MITOCHONDRIAL-RELATED"/>
    <property type="match status" value="1"/>
</dbReference>
<dbReference type="InterPro" id="IPR010137">
    <property type="entry name" value="Lipid_A_LpxA"/>
</dbReference>
<dbReference type="EMBL" id="SNWP01000010">
    <property type="protein sequence ID" value="TDO28686.1"/>
    <property type="molecule type" value="Genomic_DNA"/>
</dbReference>
<keyword evidence="1" id="KW-0963">Cytoplasm</keyword>
<protein>
    <submittedName>
        <fullName evidence="9">Acyl-[acyl-carrier-protein]--UDP-N-acetylglucosamine O-acyltransferase</fullName>
    </submittedName>
</protein>
<comment type="caution">
    <text evidence="9">The sequence shown here is derived from an EMBL/GenBank/DDBJ whole genome shotgun (WGS) entry which is preliminary data.</text>
</comment>
<dbReference type="AlphaFoldDB" id="A0A4R6J331"/>
<keyword evidence="4 9" id="KW-0808">Transferase</keyword>
<keyword evidence="6" id="KW-0443">Lipid metabolism</keyword>
<organism evidence="9 10">
    <name type="scientific">Sediminibacterium goheungense</name>
    <dbReference type="NCBI Taxonomy" id="1086393"/>
    <lineage>
        <taxon>Bacteria</taxon>
        <taxon>Pseudomonadati</taxon>
        <taxon>Bacteroidota</taxon>
        <taxon>Chitinophagia</taxon>
        <taxon>Chitinophagales</taxon>
        <taxon>Chitinophagaceae</taxon>
        <taxon>Sediminibacterium</taxon>
    </lineage>
</organism>
<evidence type="ECO:0000256" key="5">
    <source>
        <dbReference type="ARBA" id="ARBA00022737"/>
    </source>
</evidence>
<dbReference type="PIRSF" id="PIRSF000456">
    <property type="entry name" value="UDP-GlcNAc_acltr"/>
    <property type="match status" value="1"/>
</dbReference>
<dbReference type="SUPFAM" id="SSF51161">
    <property type="entry name" value="Trimeric LpxA-like enzymes"/>
    <property type="match status" value="1"/>
</dbReference>
<dbReference type="InterPro" id="IPR029098">
    <property type="entry name" value="Acetyltransf_C"/>
</dbReference>
<dbReference type="PANTHER" id="PTHR43480">
    <property type="entry name" value="ACYL-[ACYL-CARRIER-PROTEIN]--UDP-N-ACETYLGLUCOSAMINE O-ACYLTRANSFERASE"/>
    <property type="match status" value="1"/>
</dbReference>
<keyword evidence="2" id="KW-0444">Lipid biosynthesis</keyword>
<evidence type="ECO:0000313" key="10">
    <source>
        <dbReference type="Proteomes" id="UP000295741"/>
    </source>
</evidence>
<evidence type="ECO:0000256" key="3">
    <source>
        <dbReference type="ARBA" id="ARBA00022556"/>
    </source>
</evidence>
<evidence type="ECO:0000256" key="4">
    <source>
        <dbReference type="ARBA" id="ARBA00022679"/>
    </source>
</evidence>
<dbReference type="Gene3D" id="2.160.10.10">
    <property type="entry name" value="Hexapeptide repeat proteins"/>
    <property type="match status" value="1"/>
</dbReference>
<dbReference type="InterPro" id="IPR001451">
    <property type="entry name" value="Hexapep"/>
</dbReference>
<evidence type="ECO:0000256" key="7">
    <source>
        <dbReference type="ARBA" id="ARBA00023315"/>
    </source>
</evidence>
<dbReference type="GO" id="GO:0009245">
    <property type="term" value="P:lipid A biosynthetic process"/>
    <property type="evidence" value="ECO:0007669"/>
    <property type="project" value="UniProtKB-KW"/>
</dbReference>
<evidence type="ECO:0000259" key="8">
    <source>
        <dbReference type="Pfam" id="PF13720"/>
    </source>
</evidence>
<dbReference type="GO" id="GO:0008780">
    <property type="term" value="F:acyl-[acyl-carrier-protein]-UDP-N-acetylglucosamine O-acyltransferase activity"/>
    <property type="evidence" value="ECO:0007669"/>
    <property type="project" value="InterPro"/>
</dbReference>
<dbReference type="InterPro" id="IPR018357">
    <property type="entry name" value="Hexapep_transf_CS"/>
</dbReference>
<dbReference type="Proteomes" id="UP000295741">
    <property type="component" value="Unassembled WGS sequence"/>
</dbReference>
<dbReference type="Pfam" id="PF00132">
    <property type="entry name" value="Hexapep"/>
    <property type="match status" value="2"/>
</dbReference>
<keyword evidence="3" id="KW-0441">Lipid A biosynthesis</keyword>
<dbReference type="RefSeq" id="WP_133473314.1">
    <property type="nucleotide sequence ID" value="NZ_SNWP01000010.1"/>
</dbReference>
<sequence>MTHPYTYIDPNARVAPNVKIDPFTVIHGDVQIGEGTWIGSNVTIMDGTRIGKNCRIFPGAVLGAIPQDLKFAGERTTVEIGDNTTIREFVTINRGTTDRWKTKVGNNCLIMAYSHIAHDCLIGDNCILSNSVQLAGHVVMGDWAWIAGVSAVHQFVTIGQHAYIAGGSLVSKDVPPYIKAVRNPLSYGGVNSVGLKRRGFELEKINHILDIYRIIFNKGLNTSQALEFIEEELTASDERDEIVTFIRESGRGIIKRFTKGATEED</sequence>
<dbReference type="NCBIfam" id="NF003657">
    <property type="entry name" value="PRK05289.1"/>
    <property type="match status" value="1"/>
</dbReference>
<dbReference type="InterPro" id="IPR011004">
    <property type="entry name" value="Trimer_LpxA-like_sf"/>
</dbReference>
<dbReference type="NCBIfam" id="TIGR01852">
    <property type="entry name" value="lipid_A_lpxA"/>
    <property type="match status" value="1"/>
</dbReference>
<evidence type="ECO:0000256" key="2">
    <source>
        <dbReference type="ARBA" id="ARBA00022516"/>
    </source>
</evidence>
<dbReference type="OrthoDB" id="9807278at2"/>
<proteinExistence type="predicted"/>
<evidence type="ECO:0000256" key="6">
    <source>
        <dbReference type="ARBA" id="ARBA00023098"/>
    </source>
</evidence>
<gene>
    <name evidence="9" type="ORF">BC659_0764</name>
</gene>
<name>A0A4R6J331_9BACT</name>
<dbReference type="InterPro" id="IPR037157">
    <property type="entry name" value="Acetyltransf_C_sf"/>
</dbReference>
<dbReference type="Gene3D" id="1.20.1180.10">
    <property type="entry name" value="Udp N-acetylglucosamine O-acyltransferase, C-terminal domain"/>
    <property type="match status" value="1"/>
</dbReference>
<dbReference type="GO" id="GO:0016020">
    <property type="term" value="C:membrane"/>
    <property type="evidence" value="ECO:0007669"/>
    <property type="project" value="GOC"/>
</dbReference>
<evidence type="ECO:0000313" key="9">
    <source>
        <dbReference type="EMBL" id="TDO28686.1"/>
    </source>
</evidence>
<keyword evidence="7 9" id="KW-0012">Acyltransferase</keyword>
<feature type="domain" description="UDP N-acetylglucosamine O-acyltransferase C-terminal" evidence="8">
    <location>
        <begin position="173"/>
        <end position="254"/>
    </location>
</feature>
<keyword evidence="10" id="KW-1185">Reference proteome</keyword>
<evidence type="ECO:0000256" key="1">
    <source>
        <dbReference type="ARBA" id="ARBA00022490"/>
    </source>
</evidence>
<dbReference type="PROSITE" id="PS00101">
    <property type="entry name" value="HEXAPEP_TRANSFERASES"/>
    <property type="match status" value="1"/>
</dbReference>
<accession>A0A4R6J331</accession>
<reference evidence="9 10" key="1">
    <citation type="submission" date="2019-03" db="EMBL/GenBank/DDBJ databases">
        <title>Genomic Encyclopedia of Archaeal and Bacterial Type Strains, Phase II (KMG-II): from individual species to whole genera.</title>
        <authorList>
            <person name="Goeker M."/>
        </authorList>
    </citation>
    <scope>NUCLEOTIDE SEQUENCE [LARGE SCALE GENOMIC DNA]</scope>
    <source>
        <strain evidence="9 10">DSM 28323</strain>
    </source>
</reference>
<dbReference type="Pfam" id="PF13720">
    <property type="entry name" value="Acetyltransf_11"/>
    <property type="match status" value="1"/>
</dbReference>
<dbReference type="CDD" id="cd03351">
    <property type="entry name" value="LbH_UDP-GlcNAc_AT"/>
    <property type="match status" value="1"/>
</dbReference>